<dbReference type="Gene3D" id="3.40.1410.10">
    <property type="entry name" value="Chorismate lyase-like"/>
    <property type="match status" value="1"/>
</dbReference>
<dbReference type="RefSeq" id="WP_085325419.1">
    <property type="nucleotide sequence ID" value="NZ_NCXP01000014.1"/>
</dbReference>
<sequence>MTAHVRGLGTLPEKCDTADCALSDEAIQGLDRDLRLLIATNGTLTRILNVLANDEIVVQIINQQVHGVAPRMPELDQSSVGRVLQRNILLKGQNSGDVFVAAESVVAIDLLPREIVTSLTRTDRPIGEVMAASHVETFKEEAKVWVGELPGWLAFGGYQNSRRKAIGRRYRVIAGGQPVLIITEYFLRTEFQDAPREETDRWQLSRPSLRHARAAFQ</sequence>
<evidence type="ECO:0000313" key="1">
    <source>
        <dbReference type="EMBL" id="OSC40424.1"/>
    </source>
</evidence>
<dbReference type="InterPro" id="IPR002800">
    <property type="entry name" value="Rv2949c-like"/>
</dbReference>
<protein>
    <submittedName>
        <fullName evidence="1">Chorismate--pyruvate lyase</fullName>
    </submittedName>
</protein>
<comment type="caution">
    <text evidence="1">The sequence shown here is derived from an EMBL/GenBank/DDBJ whole genome shotgun (WGS) entry which is preliminary data.</text>
</comment>
<dbReference type="Proteomes" id="UP000193247">
    <property type="component" value="Unassembled WGS sequence"/>
</dbReference>
<dbReference type="InterPro" id="IPR028978">
    <property type="entry name" value="Chorismate_lyase_/UTRA_dom_sf"/>
</dbReference>
<proteinExistence type="predicted"/>
<dbReference type="STRING" id="1430326.B8W66_12925"/>
<accession>A0A1X2LU59</accession>
<evidence type="ECO:0000313" key="2">
    <source>
        <dbReference type="Proteomes" id="UP000193247"/>
    </source>
</evidence>
<dbReference type="SUPFAM" id="SSF64288">
    <property type="entry name" value="Chorismate lyase-like"/>
    <property type="match status" value="1"/>
</dbReference>
<dbReference type="Pfam" id="PF01947">
    <property type="entry name" value="Rv2949c-like"/>
    <property type="match status" value="1"/>
</dbReference>
<dbReference type="AlphaFoldDB" id="A0A1X2LU59"/>
<dbReference type="EMBL" id="NCXP01000014">
    <property type="protein sequence ID" value="OSC40424.1"/>
    <property type="molecule type" value="Genomic_DNA"/>
</dbReference>
<dbReference type="OrthoDB" id="6297849at2"/>
<organism evidence="1 2">
    <name type="scientific">Mycobacterium decipiens</name>
    <dbReference type="NCBI Taxonomy" id="1430326"/>
    <lineage>
        <taxon>Bacteria</taxon>
        <taxon>Bacillati</taxon>
        <taxon>Actinomycetota</taxon>
        <taxon>Actinomycetes</taxon>
        <taxon>Mycobacteriales</taxon>
        <taxon>Mycobacteriaceae</taxon>
        <taxon>Mycobacterium</taxon>
    </lineage>
</organism>
<keyword evidence="1" id="KW-0456">Lyase</keyword>
<gene>
    <name evidence="1" type="ORF">B8W66_12925</name>
</gene>
<keyword evidence="2" id="KW-1185">Reference proteome</keyword>
<dbReference type="GO" id="GO:0016829">
    <property type="term" value="F:lyase activity"/>
    <property type="evidence" value="ECO:0007669"/>
    <property type="project" value="UniProtKB-KW"/>
</dbReference>
<reference evidence="1 2" key="1">
    <citation type="submission" date="2017-04" db="EMBL/GenBank/DDBJ databases">
        <title>The new phylogeny of genus Mycobacterium.</title>
        <authorList>
            <person name="Tortoli E."/>
            <person name="Trovato A."/>
            <person name="Cirillo D.M."/>
        </authorList>
    </citation>
    <scope>NUCLEOTIDE SEQUENCE [LARGE SCALE GENOMIC DNA]</scope>
    <source>
        <strain evidence="1 2">TBL 1200985</strain>
    </source>
</reference>
<name>A0A1X2LU59_9MYCO</name>
<keyword evidence="1" id="KW-0670">Pyruvate</keyword>